<evidence type="ECO:0000313" key="4">
    <source>
        <dbReference type="Proteomes" id="UP001153269"/>
    </source>
</evidence>
<feature type="compositionally biased region" description="Polar residues" evidence="1">
    <location>
        <begin position="153"/>
        <end position="169"/>
    </location>
</feature>
<keyword evidence="2" id="KW-0732">Signal</keyword>
<reference evidence="3" key="1">
    <citation type="submission" date="2020-03" db="EMBL/GenBank/DDBJ databases">
        <authorList>
            <person name="Weist P."/>
        </authorList>
    </citation>
    <scope>NUCLEOTIDE SEQUENCE</scope>
</reference>
<feature type="chain" id="PRO_5040269277" evidence="2">
    <location>
        <begin position="21"/>
        <end position="188"/>
    </location>
</feature>
<sequence>MHQGLGSWILVVLTVPITESSLGHRRRSSVEPLARYRSDTVDSERRSKGRDSHLRPASPGPEPPVLPYHFTAPQGAVAPPARGQHTLNPQPEEEGGGRGRALRRGTHNVWTQSPAPDKPAKPSAFCGEMMVKCSKLSLGKFVVFKALRKNDATKNSLAEQTSDNRTSLTEPEASRNGRRQLKALAGDL</sequence>
<keyword evidence="4" id="KW-1185">Reference proteome</keyword>
<feature type="region of interest" description="Disordered" evidence="1">
    <location>
        <begin position="150"/>
        <end position="188"/>
    </location>
</feature>
<accession>A0A9N7VUF1</accession>
<evidence type="ECO:0000256" key="2">
    <source>
        <dbReference type="SAM" id="SignalP"/>
    </source>
</evidence>
<dbReference type="EMBL" id="CADEAL010004257">
    <property type="protein sequence ID" value="CAB1455472.1"/>
    <property type="molecule type" value="Genomic_DNA"/>
</dbReference>
<feature type="compositionally biased region" description="Basic and acidic residues" evidence="1">
    <location>
        <begin position="34"/>
        <end position="54"/>
    </location>
</feature>
<name>A0A9N7VUF1_PLEPL</name>
<gene>
    <name evidence="3" type="ORF">PLEPLA_LOCUS43248</name>
</gene>
<evidence type="ECO:0000313" key="3">
    <source>
        <dbReference type="EMBL" id="CAB1455472.1"/>
    </source>
</evidence>
<feature type="region of interest" description="Disordered" evidence="1">
    <location>
        <begin position="20"/>
        <end position="121"/>
    </location>
</feature>
<evidence type="ECO:0000256" key="1">
    <source>
        <dbReference type="SAM" id="MobiDB-lite"/>
    </source>
</evidence>
<comment type="caution">
    <text evidence="3">The sequence shown here is derived from an EMBL/GenBank/DDBJ whole genome shotgun (WGS) entry which is preliminary data.</text>
</comment>
<dbReference type="Proteomes" id="UP001153269">
    <property type="component" value="Unassembled WGS sequence"/>
</dbReference>
<dbReference type="AlphaFoldDB" id="A0A9N7VUF1"/>
<feature type="signal peptide" evidence="2">
    <location>
        <begin position="1"/>
        <end position="20"/>
    </location>
</feature>
<protein>
    <submittedName>
        <fullName evidence="3">Uncharacterized protein</fullName>
    </submittedName>
</protein>
<proteinExistence type="predicted"/>
<organism evidence="3 4">
    <name type="scientific">Pleuronectes platessa</name>
    <name type="common">European plaice</name>
    <dbReference type="NCBI Taxonomy" id="8262"/>
    <lineage>
        <taxon>Eukaryota</taxon>
        <taxon>Metazoa</taxon>
        <taxon>Chordata</taxon>
        <taxon>Craniata</taxon>
        <taxon>Vertebrata</taxon>
        <taxon>Euteleostomi</taxon>
        <taxon>Actinopterygii</taxon>
        <taxon>Neopterygii</taxon>
        <taxon>Teleostei</taxon>
        <taxon>Neoteleostei</taxon>
        <taxon>Acanthomorphata</taxon>
        <taxon>Carangaria</taxon>
        <taxon>Pleuronectiformes</taxon>
        <taxon>Pleuronectoidei</taxon>
        <taxon>Pleuronectidae</taxon>
        <taxon>Pleuronectes</taxon>
    </lineage>
</organism>